<dbReference type="PANTHER" id="PTHR33221">
    <property type="entry name" value="WINGED HELIX-TURN-HELIX TRANSCRIPTIONAL REGULATOR, RRF2 FAMILY"/>
    <property type="match status" value="1"/>
</dbReference>
<proteinExistence type="predicted"/>
<evidence type="ECO:0000313" key="1">
    <source>
        <dbReference type="EMBL" id="KRL05708.1"/>
    </source>
</evidence>
<dbReference type="Gene3D" id="1.10.10.10">
    <property type="entry name" value="Winged helix-like DNA-binding domain superfamily/Winged helix DNA-binding domain"/>
    <property type="match status" value="1"/>
</dbReference>
<dbReference type="PANTHER" id="PTHR33221:SF15">
    <property type="entry name" value="HTH-TYPE TRANSCRIPTIONAL REGULATOR YWGB-RELATED"/>
    <property type="match status" value="1"/>
</dbReference>
<dbReference type="PATRIC" id="fig|1423777.3.peg.478"/>
<reference evidence="1 2" key="1">
    <citation type="journal article" date="2015" name="Genome Announc.">
        <title>Expanding the biotechnology potential of lactobacilli through comparative genomics of 213 strains and associated genera.</title>
        <authorList>
            <person name="Sun Z."/>
            <person name="Harris H.M."/>
            <person name="McCann A."/>
            <person name="Guo C."/>
            <person name="Argimon S."/>
            <person name="Zhang W."/>
            <person name="Yang X."/>
            <person name="Jeffery I.B."/>
            <person name="Cooney J.C."/>
            <person name="Kagawa T.F."/>
            <person name="Liu W."/>
            <person name="Song Y."/>
            <person name="Salvetti E."/>
            <person name="Wrobel A."/>
            <person name="Rasinkangas P."/>
            <person name="Parkhill J."/>
            <person name="Rea M.C."/>
            <person name="O'Sullivan O."/>
            <person name="Ritari J."/>
            <person name="Douillard F.P."/>
            <person name="Paul Ross R."/>
            <person name="Yang R."/>
            <person name="Briner A.E."/>
            <person name="Felis G.E."/>
            <person name="de Vos W.M."/>
            <person name="Barrangou R."/>
            <person name="Klaenhammer T.R."/>
            <person name="Caufield P.W."/>
            <person name="Cui Y."/>
            <person name="Zhang H."/>
            <person name="O'Toole P.W."/>
        </authorList>
    </citation>
    <scope>NUCLEOTIDE SEQUENCE [LARGE SCALE GENOMIC DNA]</scope>
    <source>
        <strain evidence="1 2">DSM 19972</strain>
    </source>
</reference>
<dbReference type="PROSITE" id="PS51197">
    <property type="entry name" value="HTH_RRF2_2"/>
    <property type="match status" value="1"/>
</dbReference>
<organism evidence="1 2">
    <name type="scientific">Liquorilactobacillus oeni DSM 19972</name>
    <dbReference type="NCBI Taxonomy" id="1423777"/>
    <lineage>
        <taxon>Bacteria</taxon>
        <taxon>Bacillati</taxon>
        <taxon>Bacillota</taxon>
        <taxon>Bacilli</taxon>
        <taxon>Lactobacillales</taxon>
        <taxon>Lactobacillaceae</taxon>
        <taxon>Liquorilactobacillus</taxon>
    </lineage>
</organism>
<dbReference type="GO" id="GO:0005829">
    <property type="term" value="C:cytosol"/>
    <property type="evidence" value="ECO:0007669"/>
    <property type="project" value="TreeGrafter"/>
</dbReference>
<gene>
    <name evidence="1" type="ORF">FD46_GL000457</name>
</gene>
<dbReference type="STRING" id="1423777.FD46_GL000457"/>
<comment type="caution">
    <text evidence="1">The sequence shown here is derived from an EMBL/GenBank/DDBJ whole genome shotgun (WGS) entry which is preliminary data.</text>
</comment>
<keyword evidence="2" id="KW-1185">Reference proteome</keyword>
<name>A0A0R1MCA8_9LACO</name>
<dbReference type="GO" id="GO:0003700">
    <property type="term" value="F:DNA-binding transcription factor activity"/>
    <property type="evidence" value="ECO:0007669"/>
    <property type="project" value="TreeGrafter"/>
</dbReference>
<dbReference type="EMBL" id="AZEH01000020">
    <property type="protein sequence ID" value="KRL05708.1"/>
    <property type="molecule type" value="Genomic_DNA"/>
</dbReference>
<sequence>MIAGSVNTNPSLTRRMMAQLKKAGLLETTQGTAFPKLTRAPAHISLLDVYHATEPETFLLKIDRNTSQRCPIGNSIPSVLNKYYSQVQEAAEKEMSNITVQDIVEDLKIKLTNKRSLKPADD</sequence>
<dbReference type="InterPro" id="IPR036388">
    <property type="entry name" value="WH-like_DNA-bd_sf"/>
</dbReference>
<dbReference type="Pfam" id="PF02082">
    <property type="entry name" value="Rrf2"/>
    <property type="match status" value="1"/>
</dbReference>
<dbReference type="Proteomes" id="UP000051686">
    <property type="component" value="Unassembled WGS sequence"/>
</dbReference>
<dbReference type="SUPFAM" id="SSF46785">
    <property type="entry name" value="Winged helix' DNA-binding domain"/>
    <property type="match status" value="1"/>
</dbReference>
<dbReference type="InterPro" id="IPR036390">
    <property type="entry name" value="WH_DNA-bd_sf"/>
</dbReference>
<evidence type="ECO:0000313" key="2">
    <source>
        <dbReference type="Proteomes" id="UP000051686"/>
    </source>
</evidence>
<dbReference type="AlphaFoldDB" id="A0A0R1MCA8"/>
<protein>
    <recommendedName>
        <fullName evidence="3">Transcription regulator</fullName>
    </recommendedName>
</protein>
<accession>A0A0R1MCA8</accession>
<evidence type="ECO:0008006" key="3">
    <source>
        <dbReference type="Google" id="ProtNLM"/>
    </source>
</evidence>
<dbReference type="InterPro" id="IPR000944">
    <property type="entry name" value="Tscrpt_reg_Rrf2"/>
</dbReference>